<dbReference type="PANTHER" id="PTHR42738">
    <property type="entry name" value="HYDROXYMETHYLGLUTARYL-COA LYASE"/>
    <property type="match status" value="1"/>
</dbReference>
<dbReference type="InterPro" id="IPR043594">
    <property type="entry name" value="HMGL"/>
</dbReference>
<organism evidence="5 6">
    <name type="scientific">Chelatococcus asaccharovorans</name>
    <dbReference type="NCBI Taxonomy" id="28210"/>
    <lineage>
        <taxon>Bacteria</taxon>
        <taxon>Pseudomonadati</taxon>
        <taxon>Pseudomonadota</taxon>
        <taxon>Alphaproteobacteria</taxon>
        <taxon>Hyphomicrobiales</taxon>
        <taxon>Chelatococcaceae</taxon>
        <taxon>Chelatococcus</taxon>
    </lineage>
</organism>
<comment type="caution">
    <text evidence="5">The sequence shown here is derived from an EMBL/GenBank/DDBJ whole genome shotgun (WGS) entry which is preliminary data.</text>
</comment>
<dbReference type="GO" id="GO:0046951">
    <property type="term" value="P:ketone body biosynthetic process"/>
    <property type="evidence" value="ECO:0007669"/>
    <property type="project" value="TreeGrafter"/>
</dbReference>
<gene>
    <name evidence="5" type="ORF">C7450_1107</name>
</gene>
<evidence type="ECO:0000313" key="5">
    <source>
        <dbReference type="EMBL" id="PXW55070.1"/>
    </source>
</evidence>
<dbReference type="SUPFAM" id="SSF51569">
    <property type="entry name" value="Aldolase"/>
    <property type="match status" value="1"/>
</dbReference>
<accession>A0A2V3TZA9</accession>
<dbReference type="InterPro" id="IPR013785">
    <property type="entry name" value="Aldolase_TIM"/>
</dbReference>
<keyword evidence="6" id="KW-1185">Reference proteome</keyword>
<dbReference type="EMBL" id="QJJK01000010">
    <property type="protein sequence ID" value="PXW55070.1"/>
    <property type="molecule type" value="Genomic_DNA"/>
</dbReference>
<evidence type="ECO:0000256" key="3">
    <source>
        <dbReference type="ARBA" id="ARBA00023239"/>
    </source>
</evidence>
<dbReference type="GO" id="GO:0006552">
    <property type="term" value="P:L-leucine catabolic process"/>
    <property type="evidence" value="ECO:0007669"/>
    <property type="project" value="TreeGrafter"/>
</dbReference>
<dbReference type="CDD" id="cd07938">
    <property type="entry name" value="DRE_TIM_HMGL"/>
    <property type="match status" value="1"/>
</dbReference>
<evidence type="ECO:0000256" key="1">
    <source>
        <dbReference type="ARBA" id="ARBA00009405"/>
    </source>
</evidence>
<feature type="domain" description="Pyruvate carboxyltransferase" evidence="4">
    <location>
        <begin position="5"/>
        <end position="274"/>
    </location>
</feature>
<keyword evidence="3 5" id="KW-0456">Lyase</keyword>
<reference evidence="5 6" key="1">
    <citation type="submission" date="2018-05" db="EMBL/GenBank/DDBJ databases">
        <title>Genomic Encyclopedia of Type Strains, Phase IV (KMG-IV): sequencing the most valuable type-strain genomes for metagenomic binning, comparative biology and taxonomic classification.</title>
        <authorList>
            <person name="Goeker M."/>
        </authorList>
    </citation>
    <scope>NUCLEOTIDE SEQUENCE [LARGE SCALE GENOMIC DNA]</scope>
    <source>
        <strain evidence="5 6">DSM 6462</strain>
    </source>
</reference>
<dbReference type="OrthoDB" id="9784013at2"/>
<dbReference type="InterPro" id="IPR000891">
    <property type="entry name" value="PYR_CT"/>
</dbReference>
<comment type="similarity">
    <text evidence="1">Belongs to the HMG-CoA lyase family.</text>
</comment>
<dbReference type="GO" id="GO:0004419">
    <property type="term" value="F:hydroxymethylglutaryl-CoA lyase activity"/>
    <property type="evidence" value="ECO:0007669"/>
    <property type="project" value="TreeGrafter"/>
</dbReference>
<keyword evidence="2" id="KW-0479">Metal-binding</keyword>
<dbReference type="RefSeq" id="WP_110376680.1">
    <property type="nucleotide sequence ID" value="NZ_JAHBRY010000003.1"/>
</dbReference>
<protein>
    <submittedName>
        <fullName evidence="5">Hydroxymethylglutaryl-CoA lyase</fullName>
    </submittedName>
</protein>
<dbReference type="GO" id="GO:0046872">
    <property type="term" value="F:metal ion binding"/>
    <property type="evidence" value="ECO:0007669"/>
    <property type="project" value="UniProtKB-KW"/>
</dbReference>
<evidence type="ECO:0000259" key="4">
    <source>
        <dbReference type="PROSITE" id="PS50991"/>
    </source>
</evidence>
<evidence type="ECO:0000256" key="2">
    <source>
        <dbReference type="ARBA" id="ARBA00022723"/>
    </source>
</evidence>
<sequence>MTVDVTVVEVAPRDGFQSLRDIVPTQEKIEIVEALAAAGFARMEIGAFVSPRALPQMTDAAAVAAACLPRLDACRPAALVPNRRGAAAAIAAGLRELVFVLSVCERHNRANVGCDTARSVAELAGLVAEHDAELAHLRIDLATSFDSPFEGAVPMARTLELMRQVLTLAPHAEICLCDTTGRAFPSQVRALFDQAMRGSGAGGVAFHPHDTYGFAIANVLAAAESGVRVFDAAAGGLGGCPFAPGATGNAASEDVAFALACEGLQTGLDPARLLAAADRVAALGPAAAAGHLRTAPRARLLEDWTKRAVTFGSEAAPRERYNETIRRT</sequence>
<proteinExistence type="inferred from homology"/>
<name>A0A2V3TZA9_9HYPH</name>
<dbReference type="Pfam" id="PF00682">
    <property type="entry name" value="HMGL-like"/>
    <property type="match status" value="1"/>
</dbReference>
<dbReference type="NCBIfam" id="NF004283">
    <property type="entry name" value="PRK05692.1"/>
    <property type="match status" value="1"/>
</dbReference>
<dbReference type="PANTHER" id="PTHR42738:SF7">
    <property type="entry name" value="HYDROXYMETHYLGLUTARYL-COA LYASE"/>
    <property type="match status" value="1"/>
</dbReference>
<dbReference type="AlphaFoldDB" id="A0A2V3TZA9"/>
<dbReference type="Gene3D" id="3.20.20.70">
    <property type="entry name" value="Aldolase class I"/>
    <property type="match status" value="1"/>
</dbReference>
<dbReference type="Proteomes" id="UP000248021">
    <property type="component" value="Unassembled WGS sequence"/>
</dbReference>
<evidence type="ECO:0000313" key="6">
    <source>
        <dbReference type="Proteomes" id="UP000248021"/>
    </source>
</evidence>
<dbReference type="PROSITE" id="PS50991">
    <property type="entry name" value="PYR_CT"/>
    <property type="match status" value="1"/>
</dbReference>